<evidence type="ECO:0000256" key="5">
    <source>
        <dbReference type="ARBA" id="ARBA00018684"/>
    </source>
</evidence>
<evidence type="ECO:0000256" key="11">
    <source>
        <dbReference type="ARBA" id="ARBA00022990"/>
    </source>
</evidence>
<keyword evidence="7" id="KW-0597">Phosphoprotein</keyword>
<keyword evidence="13" id="KW-0472">Membrane</keyword>
<comment type="subunit">
    <text evidence="4">Mammalian complex I is composed of 45 different subunits.</text>
</comment>
<dbReference type="Proteomes" id="UP000092583">
    <property type="component" value="Unassembled WGS sequence"/>
</dbReference>
<dbReference type="OrthoDB" id="13598at2759"/>
<evidence type="ECO:0000256" key="14">
    <source>
        <dbReference type="ARBA" id="ARBA00030192"/>
    </source>
</evidence>
<sequence length="138" mass="16141">MSTPATSYSAAHRFSFSPSSSSLSTSRTLINIDVIQYRLYVKSLYKRYLVNSLNWYIRRDLWRERAIEIRAEFERNRNITDPRALALVLEQAEERLAKEIHPDPYRPPLFPDGTKWERNLPPRMFSAKEKADALAASH</sequence>
<gene>
    <name evidence="17" type="ORF">L486_01458</name>
</gene>
<evidence type="ECO:0000256" key="10">
    <source>
        <dbReference type="ARBA" id="ARBA00022982"/>
    </source>
</evidence>
<evidence type="ECO:0000256" key="13">
    <source>
        <dbReference type="ARBA" id="ARBA00023136"/>
    </source>
</evidence>
<keyword evidence="18" id="KW-1185">Reference proteome</keyword>
<evidence type="ECO:0000256" key="8">
    <source>
        <dbReference type="ARBA" id="ARBA00022660"/>
    </source>
</evidence>
<evidence type="ECO:0000256" key="6">
    <source>
        <dbReference type="ARBA" id="ARBA00022448"/>
    </source>
</evidence>
<comment type="similarity">
    <text evidence="3">Belongs to the complex I LYR family.</text>
</comment>
<protein>
    <recommendedName>
        <fullName evidence="5">NADH dehydrogenase [ubiquinone] 1 beta subcomplex subunit 9</fullName>
    </recommendedName>
    <alternativeName>
        <fullName evidence="14">Complex I-B22</fullName>
    </alternativeName>
    <alternativeName>
        <fullName evidence="15">NADH-ubiquinone oxidoreductase B22 subunit</fullName>
    </alternativeName>
</protein>
<keyword evidence="11" id="KW-0007">Acetylation</keyword>
<dbReference type="InterPro" id="IPR008011">
    <property type="entry name" value="Complex1_LYR_dom"/>
</dbReference>
<dbReference type="STRING" id="1331196.A0A1B9J1Y0"/>
<keyword evidence="8" id="KW-0679">Respiratory chain</keyword>
<evidence type="ECO:0000259" key="16">
    <source>
        <dbReference type="Pfam" id="PF05347"/>
    </source>
</evidence>
<keyword evidence="9" id="KW-0999">Mitochondrion inner membrane</keyword>
<name>A0A1B9J1Y0_9TREE</name>
<feature type="domain" description="Complex 1 LYR protein" evidence="16">
    <location>
        <begin position="41"/>
        <end position="97"/>
    </location>
</feature>
<comment type="subcellular location">
    <subcellularLocation>
        <location evidence="2">Mitochondrion inner membrane</location>
        <topology evidence="2">Peripheral membrane protein</topology>
        <orientation evidence="2">Matrix side</orientation>
    </subcellularLocation>
</comment>
<evidence type="ECO:0000256" key="9">
    <source>
        <dbReference type="ARBA" id="ARBA00022792"/>
    </source>
</evidence>
<dbReference type="InterPro" id="IPR045292">
    <property type="entry name" value="Complex1_LYR_NDUFB9_LYRM3"/>
</dbReference>
<evidence type="ECO:0000256" key="2">
    <source>
        <dbReference type="ARBA" id="ARBA00004443"/>
    </source>
</evidence>
<organism evidence="17 18">
    <name type="scientific">Kwoniella mangroviensis CBS 10435</name>
    <dbReference type="NCBI Taxonomy" id="1331196"/>
    <lineage>
        <taxon>Eukaryota</taxon>
        <taxon>Fungi</taxon>
        <taxon>Dikarya</taxon>
        <taxon>Basidiomycota</taxon>
        <taxon>Agaricomycotina</taxon>
        <taxon>Tremellomycetes</taxon>
        <taxon>Tremellales</taxon>
        <taxon>Cryptococcaceae</taxon>
        <taxon>Kwoniella</taxon>
    </lineage>
</organism>
<keyword evidence="10" id="KW-0249">Electron transport</keyword>
<keyword evidence="17" id="KW-0830">Ubiquinone</keyword>
<dbReference type="GO" id="GO:0005743">
    <property type="term" value="C:mitochondrial inner membrane"/>
    <property type="evidence" value="ECO:0007669"/>
    <property type="project" value="UniProtKB-SubCell"/>
</dbReference>
<keyword evidence="12" id="KW-0496">Mitochondrion</keyword>
<evidence type="ECO:0000256" key="15">
    <source>
        <dbReference type="ARBA" id="ARBA00032528"/>
    </source>
</evidence>
<evidence type="ECO:0000256" key="12">
    <source>
        <dbReference type="ARBA" id="ARBA00023128"/>
    </source>
</evidence>
<reference evidence="17 18" key="1">
    <citation type="submission" date="2013-07" db="EMBL/GenBank/DDBJ databases">
        <title>The Genome Sequence of Kwoniella mangroviensis CBS10435.</title>
        <authorList>
            <consortium name="The Broad Institute Genome Sequencing Platform"/>
            <person name="Cuomo C."/>
            <person name="Litvintseva A."/>
            <person name="Chen Y."/>
            <person name="Heitman J."/>
            <person name="Sun S."/>
            <person name="Springer D."/>
            <person name="Dromer F."/>
            <person name="Young S.K."/>
            <person name="Zeng Q."/>
            <person name="Gargeya S."/>
            <person name="Fitzgerald M."/>
            <person name="Abouelleil A."/>
            <person name="Alvarado L."/>
            <person name="Berlin A.M."/>
            <person name="Chapman S.B."/>
            <person name="Dewar J."/>
            <person name="Goldberg J."/>
            <person name="Griggs A."/>
            <person name="Gujja S."/>
            <person name="Hansen M."/>
            <person name="Howarth C."/>
            <person name="Imamovic A."/>
            <person name="Larimer J."/>
            <person name="McCowan C."/>
            <person name="Murphy C."/>
            <person name="Pearson M."/>
            <person name="Priest M."/>
            <person name="Roberts A."/>
            <person name="Saif S."/>
            <person name="Shea T."/>
            <person name="Sykes S."/>
            <person name="Wortman J."/>
            <person name="Nusbaum C."/>
            <person name="Birren B."/>
        </authorList>
    </citation>
    <scope>NUCLEOTIDE SEQUENCE [LARGE SCALE GENOMIC DNA]</scope>
    <source>
        <strain evidence="17 18">CBS 10435</strain>
    </source>
</reference>
<proteinExistence type="inferred from homology"/>
<dbReference type="InterPro" id="IPR033034">
    <property type="entry name" value="NDUFB9"/>
</dbReference>
<evidence type="ECO:0000313" key="18">
    <source>
        <dbReference type="Proteomes" id="UP000092583"/>
    </source>
</evidence>
<accession>A0A1B9J1Y0</accession>
<dbReference type="PANTHER" id="PTHR12868:SF0">
    <property type="entry name" value="NADH DEHYDROGENASE [UBIQUINONE] 1 BETA SUBCOMPLEX SUBUNIT 9"/>
    <property type="match status" value="1"/>
</dbReference>
<dbReference type="PANTHER" id="PTHR12868">
    <property type="entry name" value="NADH-UBIQUINONE OXIDOREDUCTASE B22 SUBUNIT"/>
    <property type="match status" value="1"/>
</dbReference>
<dbReference type="AlphaFoldDB" id="A0A1B9J1Y0"/>
<evidence type="ECO:0000256" key="4">
    <source>
        <dbReference type="ARBA" id="ARBA00011790"/>
    </source>
</evidence>
<evidence type="ECO:0000313" key="17">
    <source>
        <dbReference type="EMBL" id="OCF61797.1"/>
    </source>
</evidence>
<comment type="function">
    <text evidence="1">Accessory subunit of the mitochondrial membrane respiratory chain NADH dehydrogenase (Complex I), that is believed to be not involved in catalysis. Complex I functions in the transfer of electrons from NADH to the respiratory chain. The immediate electron acceptor for the enzyme is believed to be ubiquinone.</text>
</comment>
<reference evidence="18" key="2">
    <citation type="submission" date="2013-12" db="EMBL/GenBank/DDBJ databases">
        <title>Evolution of pathogenesis and genome organization in the Tremellales.</title>
        <authorList>
            <person name="Cuomo C."/>
            <person name="Litvintseva A."/>
            <person name="Heitman J."/>
            <person name="Chen Y."/>
            <person name="Sun S."/>
            <person name="Springer D."/>
            <person name="Dromer F."/>
            <person name="Young S."/>
            <person name="Zeng Q."/>
            <person name="Chapman S."/>
            <person name="Gujja S."/>
            <person name="Saif S."/>
            <person name="Birren B."/>
        </authorList>
    </citation>
    <scope>NUCLEOTIDE SEQUENCE [LARGE SCALE GENOMIC DNA]</scope>
    <source>
        <strain evidence="18">CBS 10435</strain>
    </source>
</reference>
<dbReference type="EMBL" id="KI669459">
    <property type="protein sequence ID" value="OCF61797.1"/>
    <property type="molecule type" value="Genomic_DNA"/>
</dbReference>
<evidence type="ECO:0000256" key="3">
    <source>
        <dbReference type="ARBA" id="ARBA00009508"/>
    </source>
</evidence>
<dbReference type="CDD" id="cd20263">
    <property type="entry name" value="Complex1_LYR_NDUFB9_LYRM3"/>
    <property type="match status" value="1"/>
</dbReference>
<evidence type="ECO:0000256" key="7">
    <source>
        <dbReference type="ARBA" id="ARBA00022553"/>
    </source>
</evidence>
<keyword evidence="6" id="KW-0813">Transport</keyword>
<dbReference type="GO" id="GO:0006120">
    <property type="term" value="P:mitochondrial electron transport, NADH to ubiquinone"/>
    <property type="evidence" value="ECO:0007669"/>
    <property type="project" value="InterPro"/>
</dbReference>
<evidence type="ECO:0000256" key="1">
    <source>
        <dbReference type="ARBA" id="ARBA00002920"/>
    </source>
</evidence>
<dbReference type="Pfam" id="PF05347">
    <property type="entry name" value="Complex1_LYR"/>
    <property type="match status" value="1"/>
</dbReference>